<evidence type="ECO:0000259" key="8">
    <source>
        <dbReference type="Pfam" id="PF02463"/>
    </source>
</evidence>
<comment type="domain">
    <text evidence="7">Contains large globular domains required for ATP hydrolysis at each terminus and a third globular domain forming a flexible hinge near the middle of the molecule. These domains are separated by coiled-coil structures.</text>
</comment>
<dbReference type="HAMAP" id="MF_01894">
    <property type="entry name" value="Smc_prok"/>
    <property type="match status" value="1"/>
</dbReference>
<keyword evidence="10" id="KW-1185">Reference proteome</keyword>
<protein>
    <recommendedName>
        <fullName evidence="7">Chromosome partition protein Smc</fullName>
    </recommendedName>
</protein>
<dbReference type="InterPro" id="IPR027417">
    <property type="entry name" value="P-loop_NTPase"/>
</dbReference>
<comment type="function">
    <text evidence="7">Required for chromosome condensation and partitioning.</text>
</comment>
<dbReference type="InterPro" id="IPR024704">
    <property type="entry name" value="SMC"/>
</dbReference>
<feature type="coiled-coil region" evidence="7">
    <location>
        <begin position="335"/>
        <end position="466"/>
    </location>
</feature>
<dbReference type="Pfam" id="PF02463">
    <property type="entry name" value="SMC_N"/>
    <property type="match status" value="1"/>
</dbReference>
<comment type="subcellular location">
    <subcellularLocation>
        <location evidence="1 7">Cytoplasm</location>
    </subcellularLocation>
</comment>
<dbReference type="OrthoDB" id="9808768at2"/>
<evidence type="ECO:0000313" key="9">
    <source>
        <dbReference type="EMBL" id="TCS62210.1"/>
    </source>
</evidence>
<dbReference type="Gene3D" id="3.40.50.300">
    <property type="entry name" value="P-loop containing nucleotide triphosphate hydrolases"/>
    <property type="match status" value="2"/>
</dbReference>
<dbReference type="EMBL" id="SLZW01000006">
    <property type="protein sequence ID" value="TCS62210.1"/>
    <property type="molecule type" value="Genomic_DNA"/>
</dbReference>
<dbReference type="Proteomes" id="UP000295304">
    <property type="component" value="Unassembled WGS sequence"/>
</dbReference>
<dbReference type="InterPro" id="IPR011890">
    <property type="entry name" value="SMC_prok"/>
</dbReference>
<dbReference type="AlphaFoldDB" id="A0A4R3JC38"/>
<keyword evidence="6 7" id="KW-0238">DNA-binding</keyword>
<dbReference type="PANTHER" id="PTHR43977">
    <property type="entry name" value="STRUCTURAL MAINTENANCE OF CHROMOSOMES PROTEIN 3"/>
    <property type="match status" value="1"/>
</dbReference>
<reference evidence="9 10" key="1">
    <citation type="submission" date="2019-03" db="EMBL/GenBank/DDBJ databases">
        <title>Genomic Encyclopedia of Type Strains, Phase IV (KMG-IV): sequencing the most valuable type-strain genomes for metagenomic binning, comparative biology and taxonomic classification.</title>
        <authorList>
            <person name="Goeker M."/>
        </authorList>
    </citation>
    <scope>NUCLEOTIDE SEQUENCE [LARGE SCALE GENOMIC DNA]</scope>
    <source>
        <strain evidence="9 10">DSM 101688</strain>
    </source>
</reference>
<keyword evidence="4 7" id="KW-0067">ATP-binding</keyword>
<evidence type="ECO:0000256" key="3">
    <source>
        <dbReference type="ARBA" id="ARBA00022741"/>
    </source>
</evidence>
<dbReference type="SUPFAM" id="SSF52540">
    <property type="entry name" value="P-loop containing nucleoside triphosphate hydrolases"/>
    <property type="match status" value="1"/>
</dbReference>
<dbReference type="RefSeq" id="WP_132939283.1">
    <property type="nucleotide sequence ID" value="NZ_CP119676.1"/>
</dbReference>
<dbReference type="GO" id="GO:0005524">
    <property type="term" value="F:ATP binding"/>
    <property type="evidence" value="ECO:0007669"/>
    <property type="project" value="UniProtKB-UniRule"/>
</dbReference>
<organism evidence="9 10">
    <name type="scientific">Varunaivibrio sulfuroxidans</name>
    <dbReference type="NCBI Taxonomy" id="1773489"/>
    <lineage>
        <taxon>Bacteria</taxon>
        <taxon>Pseudomonadati</taxon>
        <taxon>Pseudomonadota</taxon>
        <taxon>Alphaproteobacteria</taxon>
        <taxon>Rhodospirillales</taxon>
        <taxon>Magnetovibrionaceae</taxon>
        <taxon>Varunaivibrio</taxon>
    </lineage>
</organism>
<evidence type="ECO:0000313" key="10">
    <source>
        <dbReference type="Proteomes" id="UP000295304"/>
    </source>
</evidence>
<feature type="coiled-coil region" evidence="7">
    <location>
        <begin position="950"/>
        <end position="991"/>
    </location>
</feature>
<comment type="subunit">
    <text evidence="7">Homodimer.</text>
</comment>
<feature type="coiled-coil region" evidence="7">
    <location>
        <begin position="177"/>
        <end position="218"/>
    </location>
</feature>
<dbReference type="GO" id="GO:0016887">
    <property type="term" value="F:ATP hydrolysis activity"/>
    <property type="evidence" value="ECO:0007669"/>
    <property type="project" value="InterPro"/>
</dbReference>
<dbReference type="PIRSF" id="PIRSF005719">
    <property type="entry name" value="SMC"/>
    <property type="match status" value="1"/>
</dbReference>
<evidence type="ECO:0000256" key="7">
    <source>
        <dbReference type="HAMAP-Rule" id="MF_01894"/>
    </source>
</evidence>
<name>A0A4R3JC38_9PROT</name>
<sequence length="1156" mass="128718">MRFKKLRLSGFKSFVDPSELHIEQGLTGIVGPNGCGKSNLVEALKWVMGETSAKQMRGAEMDNVIFGGSANRPQRNVAEVVLHIDNTSRRAPAQFNDSDELEVSRRIERERGSVYKINGKDVRAKDVHLLFADAASGARSAALVSQGRISALISAKPKDRRMLLEEAAGITGLHSRRHEAELRLRGAESNLERLDDILVTLENQLQSLKKQARQAVRYRNLSDHIRKAEATLFYLRWVRALEHLDNHRTALKSAQDITATLTAKAAEISRGQLEAAEILPQLRMKEAEIAAQLQRLSIARDTLEHEEHRIAEAIATNRQRRDQVAGDIERERTLSADAERAIVALSDEATRIESERAGEAQARLEAEARLEKARRTVAEMEVRHTELTEKVAADEAERAALARTLREQQDREARLDERCADLARQYQALQNDIAAADGLLKTERDMEQAQNDLNDARDAREHAGAAHIAAREAFETARALFEDKRAARTALEAEERALAQILEHDAGQQWPPLVDDLHVAEGYENALGAALGEDLTGATDPAAPMHWRTLPPYDAPQALPEGVRALAAHVQGPPAITRSLEQIGVVKDDAQGDALHETLYPGQRLVSRDGALWRWDGFTIRAGAPTASAIRLEQRNRLRLTRERLQSARAKEADGHRVADDAENAMRAAQQSETDARAHLRRCEDALGVARETMVALQARTAEQTARIANLETARHAALNDLDETRGHITSLQTEVAALANVHEDRDEVNRVRAQLAERRTVHIECQSAYNSLQRTAEERARRFADIHREIATWRDRDAGATRRIDDLTARIGDLESELQELTVRPGEIEARRRELLSQIEDHERRRKSAADRLAEAETGLAEIERHQRNAEVDLAKARETRVRAEGLVEQGKQACAAIAERVGEHLGCTPDELATLGEIDENAPLADMEATERKVERLVRERDTMGPVNLRAEREAHDMDAQIETLTDERSDLIAAIEKLRHAIAELNGEGRTRLRAAFKDVDRHFQQLFVRLFGGGNAHLTLTDSDDPLEAGLEIMASPPGKRMQTLSLLSGGEQALTALALLFGVFLTNPAPICVLDEVDAPLDDANVDRFCTLLEEMAESTGTRFLTITHHRMTMARMERLFGVTMAERGISQLVSVDLERAEELRESAQAS</sequence>
<keyword evidence="3 7" id="KW-0547">Nucleotide-binding</keyword>
<dbReference type="NCBIfam" id="TIGR02168">
    <property type="entry name" value="SMC_prok_B"/>
    <property type="match status" value="1"/>
</dbReference>
<dbReference type="CDD" id="cd03278">
    <property type="entry name" value="ABC_SMC_barmotin"/>
    <property type="match status" value="1"/>
</dbReference>
<dbReference type="GO" id="GO:0006260">
    <property type="term" value="P:DNA replication"/>
    <property type="evidence" value="ECO:0007669"/>
    <property type="project" value="UniProtKB-UniRule"/>
</dbReference>
<dbReference type="GO" id="GO:0007062">
    <property type="term" value="P:sister chromatid cohesion"/>
    <property type="evidence" value="ECO:0007669"/>
    <property type="project" value="InterPro"/>
</dbReference>
<dbReference type="FunFam" id="3.40.50.300:FF:000901">
    <property type="entry name" value="Chromosome partition protein Smc"/>
    <property type="match status" value="1"/>
</dbReference>
<feature type="domain" description="RecF/RecN/SMC N-terminal" evidence="8">
    <location>
        <begin position="4"/>
        <end position="1136"/>
    </location>
</feature>
<dbReference type="GO" id="GO:0007059">
    <property type="term" value="P:chromosome segregation"/>
    <property type="evidence" value="ECO:0007669"/>
    <property type="project" value="UniProtKB-UniRule"/>
</dbReference>
<evidence type="ECO:0000256" key="1">
    <source>
        <dbReference type="ARBA" id="ARBA00004496"/>
    </source>
</evidence>
<dbReference type="InterPro" id="IPR003395">
    <property type="entry name" value="RecF/RecN/SMC_N"/>
</dbReference>
<feature type="binding site" evidence="7">
    <location>
        <begin position="32"/>
        <end position="39"/>
    </location>
    <ligand>
        <name>ATP</name>
        <dbReference type="ChEBI" id="CHEBI:30616"/>
    </ligand>
</feature>
<evidence type="ECO:0000256" key="5">
    <source>
        <dbReference type="ARBA" id="ARBA00023054"/>
    </source>
</evidence>
<gene>
    <name evidence="7" type="primary">smc</name>
    <name evidence="9" type="ORF">EDD55_106168</name>
</gene>
<keyword evidence="2 7" id="KW-0963">Cytoplasm</keyword>
<evidence type="ECO:0000256" key="2">
    <source>
        <dbReference type="ARBA" id="ARBA00022490"/>
    </source>
</evidence>
<accession>A0A4R3JC38</accession>
<dbReference type="GO" id="GO:0005737">
    <property type="term" value="C:cytoplasm"/>
    <property type="evidence" value="ECO:0007669"/>
    <property type="project" value="UniProtKB-SubCell"/>
</dbReference>
<proteinExistence type="inferred from homology"/>
<dbReference type="GO" id="GO:0003677">
    <property type="term" value="F:DNA binding"/>
    <property type="evidence" value="ECO:0007669"/>
    <property type="project" value="UniProtKB-UniRule"/>
</dbReference>
<dbReference type="GO" id="GO:0030261">
    <property type="term" value="P:chromosome condensation"/>
    <property type="evidence" value="ECO:0007669"/>
    <property type="project" value="InterPro"/>
</dbReference>
<feature type="coiled-coil region" evidence="7">
    <location>
        <begin position="805"/>
        <end position="881"/>
    </location>
</feature>
<comment type="similarity">
    <text evidence="7">Belongs to the SMC family.</text>
</comment>
<comment type="caution">
    <text evidence="9">The sequence shown here is derived from an EMBL/GenBank/DDBJ whole genome shotgun (WGS) entry which is preliminary data.</text>
</comment>
<keyword evidence="5 7" id="KW-0175">Coiled coil</keyword>
<evidence type="ECO:0000256" key="4">
    <source>
        <dbReference type="ARBA" id="ARBA00022840"/>
    </source>
</evidence>
<evidence type="ECO:0000256" key="6">
    <source>
        <dbReference type="ARBA" id="ARBA00023125"/>
    </source>
</evidence>